<accession>A0ABS0NP52</accession>
<evidence type="ECO:0000313" key="4">
    <source>
        <dbReference type="EMBL" id="MBH5336984.1"/>
    </source>
</evidence>
<evidence type="ECO:0000313" key="5">
    <source>
        <dbReference type="Proteomes" id="UP000807371"/>
    </source>
</evidence>
<evidence type="ECO:0000259" key="3">
    <source>
        <dbReference type="SMART" id="SM00824"/>
    </source>
</evidence>
<dbReference type="SMART" id="SM00824">
    <property type="entry name" value="PKS_TE"/>
    <property type="match status" value="1"/>
</dbReference>
<name>A0ABS0NP52_9ACTN</name>
<dbReference type="InterPro" id="IPR029058">
    <property type="entry name" value="AB_hydrolase_fold"/>
</dbReference>
<gene>
    <name evidence="4" type="ORF">IHE55_20335</name>
</gene>
<dbReference type="Gene3D" id="3.40.50.1820">
    <property type="entry name" value="alpha/beta hydrolase"/>
    <property type="match status" value="1"/>
</dbReference>
<dbReference type="PANTHER" id="PTHR11487">
    <property type="entry name" value="THIOESTERASE"/>
    <property type="match status" value="1"/>
</dbReference>
<dbReference type="RefSeq" id="WP_197990322.1">
    <property type="nucleotide sequence ID" value="NZ_JACYXC010000001.1"/>
</dbReference>
<proteinExistence type="inferred from homology"/>
<dbReference type="Pfam" id="PF00975">
    <property type="entry name" value="Thioesterase"/>
    <property type="match status" value="1"/>
</dbReference>
<feature type="domain" description="Thioesterase TesA-like" evidence="3">
    <location>
        <begin position="23"/>
        <end position="246"/>
    </location>
</feature>
<dbReference type="InterPro" id="IPR020802">
    <property type="entry name" value="TesA-like"/>
</dbReference>
<keyword evidence="2" id="KW-0378">Hydrolase</keyword>
<evidence type="ECO:0000256" key="1">
    <source>
        <dbReference type="ARBA" id="ARBA00007169"/>
    </source>
</evidence>
<dbReference type="SUPFAM" id="SSF53474">
    <property type="entry name" value="alpha/beta-Hydrolases"/>
    <property type="match status" value="1"/>
</dbReference>
<reference evidence="4 5" key="1">
    <citation type="submission" date="2020-09" db="EMBL/GenBank/DDBJ databases">
        <title>Biosynthesis of the nuclear factor of activated T cells inhibitor NFAT-133 and its congeners in Streptomyces pactum.</title>
        <authorList>
            <person name="Zhou W."/>
            <person name="Posri P."/>
            <person name="Abugrain M.E."/>
            <person name="Weisberg A.J."/>
            <person name="Chang J.H."/>
            <person name="Mahmud T."/>
        </authorList>
    </citation>
    <scope>NUCLEOTIDE SEQUENCE [LARGE SCALE GENOMIC DNA]</scope>
    <source>
        <strain evidence="4 5">ATCC 27456</strain>
    </source>
</reference>
<comment type="caution">
    <text evidence="4">The sequence shown here is derived from an EMBL/GenBank/DDBJ whole genome shotgun (WGS) entry which is preliminary data.</text>
</comment>
<organism evidence="4 5">
    <name type="scientific">Streptomyces pactum</name>
    <dbReference type="NCBI Taxonomy" id="68249"/>
    <lineage>
        <taxon>Bacteria</taxon>
        <taxon>Bacillati</taxon>
        <taxon>Actinomycetota</taxon>
        <taxon>Actinomycetes</taxon>
        <taxon>Kitasatosporales</taxon>
        <taxon>Streptomycetaceae</taxon>
        <taxon>Streptomyces</taxon>
    </lineage>
</organism>
<keyword evidence="5" id="KW-1185">Reference proteome</keyword>
<dbReference type="InterPro" id="IPR012223">
    <property type="entry name" value="TEII"/>
</dbReference>
<evidence type="ECO:0000256" key="2">
    <source>
        <dbReference type="ARBA" id="ARBA00022801"/>
    </source>
</evidence>
<dbReference type="EMBL" id="JACYXC010000001">
    <property type="protein sequence ID" value="MBH5336984.1"/>
    <property type="molecule type" value="Genomic_DNA"/>
</dbReference>
<dbReference type="Proteomes" id="UP000807371">
    <property type="component" value="Unassembled WGS sequence"/>
</dbReference>
<sequence length="253" mass="27865">MTSTTSDWLRQFRPAPDSEIRLVCFPYAGGAASYYFPLAKALAPGIDVHAVQYPGRQDRYREPVIDDIHRLADAVLPVVAELTDRPLALFGHSMGAVLAYEVALRLEERHGVKPLVLFASGRRAPSRYRDEDDVHLRDDTALLAEIRSLEGTSNAVLQDPELLEMVLPALRGDYRAIGTYRSVPGASVSCPVVGLIGVDDPKVSAEEARDWERHTRGGLDLLSYPGGHFFLTDRMTEVAEVIKDRLGALRGTA</sequence>
<protein>
    <submittedName>
        <fullName evidence="4">Thioesterase</fullName>
    </submittedName>
</protein>
<dbReference type="InterPro" id="IPR001031">
    <property type="entry name" value="Thioesterase"/>
</dbReference>
<comment type="similarity">
    <text evidence="1">Belongs to the thioesterase family.</text>
</comment>
<dbReference type="PANTHER" id="PTHR11487:SF0">
    <property type="entry name" value="S-ACYL FATTY ACID SYNTHASE THIOESTERASE, MEDIUM CHAIN"/>
    <property type="match status" value="1"/>
</dbReference>